<dbReference type="Pfam" id="PF00106">
    <property type="entry name" value="adh_short"/>
    <property type="match status" value="1"/>
</dbReference>
<organism evidence="3 4">
    <name type="scientific">Rhynchospora tenuis</name>
    <dbReference type="NCBI Taxonomy" id="198213"/>
    <lineage>
        <taxon>Eukaryota</taxon>
        <taxon>Viridiplantae</taxon>
        <taxon>Streptophyta</taxon>
        <taxon>Embryophyta</taxon>
        <taxon>Tracheophyta</taxon>
        <taxon>Spermatophyta</taxon>
        <taxon>Magnoliopsida</taxon>
        <taxon>Liliopsida</taxon>
        <taxon>Poales</taxon>
        <taxon>Cyperaceae</taxon>
        <taxon>Cyperoideae</taxon>
        <taxon>Rhynchosporeae</taxon>
        <taxon>Rhynchospora</taxon>
    </lineage>
</organism>
<dbReference type="SUPFAM" id="SSF51735">
    <property type="entry name" value="NAD(P)-binding Rossmann-fold domains"/>
    <property type="match status" value="1"/>
</dbReference>
<dbReference type="PANTHER" id="PTHR42898">
    <property type="entry name" value="TROPINONE REDUCTASE"/>
    <property type="match status" value="1"/>
</dbReference>
<keyword evidence="1" id="KW-0521">NADP</keyword>
<evidence type="ECO:0000313" key="4">
    <source>
        <dbReference type="Proteomes" id="UP001210211"/>
    </source>
</evidence>
<keyword evidence="4" id="KW-1185">Reference proteome</keyword>
<keyword evidence="2" id="KW-0560">Oxidoreductase</keyword>
<evidence type="ECO:0000256" key="1">
    <source>
        <dbReference type="ARBA" id="ARBA00022857"/>
    </source>
</evidence>
<sequence>MESRRKEERWSLEGKTALVTGGSKGIGRGIVEELAAFGVRVNNVGVGGVKSAIEITTEDYSSCMALNLESNFHLSQLAYPLLKASGRGNVVNISSIAGVGGAPLVAHYASAKGAVIQLTKTLAYEWAKNMIGVNCIAPGQLILL</sequence>
<dbReference type="PRINTS" id="PR00080">
    <property type="entry name" value="SDRFAMILY"/>
</dbReference>
<comment type="caution">
    <text evidence="3">The sequence shown here is derived from an EMBL/GenBank/DDBJ whole genome shotgun (WGS) entry which is preliminary data.</text>
</comment>
<dbReference type="InterPro" id="IPR036291">
    <property type="entry name" value="NAD(P)-bd_dom_sf"/>
</dbReference>
<dbReference type="PRINTS" id="PR00081">
    <property type="entry name" value="GDHRDH"/>
</dbReference>
<dbReference type="GO" id="GO:0016491">
    <property type="term" value="F:oxidoreductase activity"/>
    <property type="evidence" value="ECO:0007669"/>
    <property type="project" value="UniProtKB-KW"/>
</dbReference>
<dbReference type="EMBL" id="JAMRDG010000001">
    <property type="protein sequence ID" value="KAJ3704151.1"/>
    <property type="molecule type" value="Genomic_DNA"/>
</dbReference>
<proteinExistence type="predicted"/>
<dbReference type="PANTHER" id="PTHR42898:SF6">
    <property type="entry name" value="NADP-DEPENDENT MANNITOL DEHYDROGENASE"/>
    <property type="match status" value="1"/>
</dbReference>
<dbReference type="PROSITE" id="PS00061">
    <property type="entry name" value="ADH_SHORT"/>
    <property type="match status" value="1"/>
</dbReference>
<dbReference type="Gene3D" id="3.40.50.720">
    <property type="entry name" value="NAD(P)-binding Rossmann-like Domain"/>
    <property type="match status" value="2"/>
</dbReference>
<dbReference type="Proteomes" id="UP001210211">
    <property type="component" value="Unassembled WGS sequence"/>
</dbReference>
<name>A0AAD5ZUA7_9POAL</name>
<dbReference type="InterPro" id="IPR020904">
    <property type="entry name" value="Sc_DH/Rdtase_CS"/>
</dbReference>
<protein>
    <submittedName>
        <fullName evidence="3">Uncharacterized protein</fullName>
    </submittedName>
</protein>
<gene>
    <name evidence="3" type="ORF">LUZ61_007856</name>
</gene>
<reference evidence="3 4" key="1">
    <citation type="journal article" date="2022" name="Cell">
        <title>Repeat-based holocentromeres influence genome architecture and karyotype evolution.</title>
        <authorList>
            <person name="Hofstatter P.G."/>
            <person name="Thangavel G."/>
            <person name="Lux T."/>
            <person name="Neumann P."/>
            <person name="Vondrak T."/>
            <person name="Novak P."/>
            <person name="Zhang M."/>
            <person name="Costa L."/>
            <person name="Castellani M."/>
            <person name="Scott A."/>
            <person name="Toegelov H."/>
            <person name="Fuchs J."/>
            <person name="Mata-Sucre Y."/>
            <person name="Dias Y."/>
            <person name="Vanzela A.L.L."/>
            <person name="Huettel B."/>
            <person name="Almeida C.C.S."/>
            <person name="Simkova H."/>
            <person name="Souza G."/>
            <person name="Pedrosa-Harand A."/>
            <person name="Macas J."/>
            <person name="Mayer K.F.X."/>
            <person name="Houben A."/>
            <person name="Marques A."/>
        </authorList>
    </citation>
    <scope>NUCLEOTIDE SEQUENCE [LARGE SCALE GENOMIC DNA]</scope>
    <source>
        <strain evidence="3">RhyTen1mFocal</strain>
    </source>
</reference>
<dbReference type="InterPro" id="IPR045000">
    <property type="entry name" value="TR"/>
</dbReference>
<accession>A0AAD5ZUA7</accession>
<evidence type="ECO:0000313" key="3">
    <source>
        <dbReference type="EMBL" id="KAJ3704151.1"/>
    </source>
</evidence>
<dbReference type="AlphaFoldDB" id="A0AAD5ZUA7"/>
<evidence type="ECO:0000256" key="2">
    <source>
        <dbReference type="ARBA" id="ARBA00023002"/>
    </source>
</evidence>
<dbReference type="InterPro" id="IPR002347">
    <property type="entry name" value="SDR_fam"/>
</dbReference>